<sequence>MKCNLKNLSIFIWNHTQIFELILIFIKGQYMFWKEKFPSLTFPSSKELVMFGERLKNSAEYEAHQKKNRQNFTGYGSMKEIEKYKPKNKTKKNNFSYVWDKIKNILKTLKLVSGYKGKRKSLSYGVELTEVPTNNPNKYSELDKQENDTNLDEDTYRYNNLLKNEIRPPIPYTLIQNQIRPIQEKSVKSPRSAHSSKSKSKTKRSPNSWEL</sequence>
<evidence type="ECO:0000313" key="2">
    <source>
        <dbReference type="EMBL" id="QHT83282.1"/>
    </source>
</evidence>
<protein>
    <submittedName>
        <fullName evidence="2">Uncharacterized protein</fullName>
    </submittedName>
</protein>
<accession>A0A6C0HRK7</accession>
<name>A0A6C0HRK7_9ZZZZ</name>
<feature type="compositionally biased region" description="Basic residues" evidence="1">
    <location>
        <begin position="194"/>
        <end position="204"/>
    </location>
</feature>
<proteinExistence type="predicted"/>
<feature type="region of interest" description="Disordered" evidence="1">
    <location>
        <begin position="181"/>
        <end position="211"/>
    </location>
</feature>
<reference evidence="2" key="1">
    <citation type="journal article" date="2020" name="Nature">
        <title>Giant virus diversity and host interactions through global metagenomics.</title>
        <authorList>
            <person name="Schulz F."/>
            <person name="Roux S."/>
            <person name="Paez-Espino D."/>
            <person name="Jungbluth S."/>
            <person name="Walsh D.A."/>
            <person name="Denef V.J."/>
            <person name="McMahon K.D."/>
            <person name="Konstantinidis K.T."/>
            <person name="Eloe-Fadrosh E.A."/>
            <person name="Kyrpides N.C."/>
            <person name="Woyke T."/>
        </authorList>
    </citation>
    <scope>NUCLEOTIDE SEQUENCE</scope>
    <source>
        <strain evidence="2">GVMAG-M-3300023184-167</strain>
    </source>
</reference>
<dbReference type="EMBL" id="MN740007">
    <property type="protein sequence ID" value="QHT83282.1"/>
    <property type="molecule type" value="Genomic_DNA"/>
</dbReference>
<evidence type="ECO:0000256" key="1">
    <source>
        <dbReference type="SAM" id="MobiDB-lite"/>
    </source>
</evidence>
<dbReference type="AlphaFoldDB" id="A0A6C0HRK7"/>
<organism evidence="2">
    <name type="scientific">viral metagenome</name>
    <dbReference type="NCBI Taxonomy" id="1070528"/>
    <lineage>
        <taxon>unclassified sequences</taxon>
        <taxon>metagenomes</taxon>
        <taxon>organismal metagenomes</taxon>
    </lineage>
</organism>